<keyword evidence="5" id="KW-1185">Reference proteome</keyword>
<dbReference type="EC" id="2.1.1.-" evidence="4"/>
<dbReference type="Proteomes" id="UP000515211">
    <property type="component" value="Chromosome 9"/>
</dbReference>
<keyword evidence="3 4" id="KW-0325">Glycoprotein</keyword>
<comment type="similarity">
    <text evidence="4">Belongs to the methyltransferase superfamily.</text>
</comment>
<dbReference type="GO" id="GO:0032259">
    <property type="term" value="P:methylation"/>
    <property type="evidence" value="ECO:0007669"/>
    <property type="project" value="UniProtKB-KW"/>
</dbReference>
<dbReference type="KEGG" id="adu:107464296"/>
<accession>A0A6P4BF29</accession>
<gene>
    <name evidence="6" type="primary">LOC107464296</name>
</gene>
<dbReference type="GO" id="GO:0005768">
    <property type="term" value="C:endosome"/>
    <property type="evidence" value="ECO:0007669"/>
    <property type="project" value="TreeGrafter"/>
</dbReference>
<dbReference type="GO" id="GO:0008168">
    <property type="term" value="F:methyltransferase activity"/>
    <property type="evidence" value="ECO:0007669"/>
    <property type="project" value="UniProtKB-UniRule"/>
</dbReference>
<proteinExistence type="inferred from homology"/>
<dbReference type="AlphaFoldDB" id="A0A6P4BF29"/>
<dbReference type="PANTHER" id="PTHR10108">
    <property type="entry name" value="SAM-DEPENDENT METHYLTRANSFERASE"/>
    <property type="match status" value="1"/>
</dbReference>
<reference evidence="5" key="1">
    <citation type="journal article" date="2016" name="Nat. Genet.">
        <title>The genome sequences of Arachis duranensis and Arachis ipaensis, the diploid ancestors of cultivated peanut.</title>
        <authorList>
            <person name="Bertioli D.J."/>
            <person name="Cannon S.B."/>
            <person name="Froenicke L."/>
            <person name="Huang G."/>
            <person name="Farmer A.D."/>
            <person name="Cannon E.K."/>
            <person name="Liu X."/>
            <person name="Gao D."/>
            <person name="Clevenger J."/>
            <person name="Dash S."/>
            <person name="Ren L."/>
            <person name="Moretzsohn M.C."/>
            <person name="Shirasawa K."/>
            <person name="Huang W."/>
            <person name="Vidigal B."/>
            <person name="Abernathy B."/>
            <person name="Chu Y."/>
            <person name="Niederhuth C.E."/>
            <person name="Umale P."/>
            <person name="Araujo A.C."/>
            <person name="Kozik A."/>
            <person name="Kim K.D."/>
            <person name="Burow M.D."/>
            <person name="Varshney R.K."/>
            <person name="Wang X."/>
            <person name="Zhang X."/>
            <person name="Barkley N."/>
            <person name="Guimaraes P.M."/>
            <person name="Isobe S."/>
            <person name="Guo B."/>
            <person name="Liao B."/>
            <person name="Stalker H.T."/>
            <person name="Schmitz R.J."/>
            <person name="Scheffler B.E."/>
            <person name="Leal-Bertioli S.C."/>
            <person name="Xun X."/>
            <person name="Jackson S.A."/>
            <person name="Michelmore R."/>
            <person name="Ozias-Akins P."/>
        </authorList>
    </citation>
    <scope>NUCLEOTIDE SEQUENCE [LARGE SCALE GENOMIC DNA]</scope>
    <source>
        <strain evidence="5">cv. V14167</strain>
    </source>
</reference>
<keyword evidence="4" id="KW-0735">Signal-anchor</keyword>
<dbReference type="GeneID" id="107464296"/>
<dbReference type="GO" id="GO:0016020">
    <property type="term" value="C:membrane"/>
    <property type="evidence" value="ECO:0007669"/>
    <property type="project" value="UniProtKB-SubCell"/>
</dbReference>
<comment type="subcellular location">
    <subcellularLocation>
        <location evidence="4">Membrane</location>
        <topology evidence="4">Single-pass type II membrane protein</topology>
    </subcellularLocation>
</comment>
<protein>
    <recommendedName>
        <fullName evidence="4">Methyltransferase</fullName>
        <ecNumber evidence="4">2.1.1.-</ecNumber>
    </recommendedName>
</protein>
<dbReference type="InterPro" id="IPR004159">
    <property type="entry name" value="Put_SAM_MeTrfase"/>
</dbReference>
<keyword evidence="2 4" id="KW-0808">Transferase</keyword>
<reference evidence="6" key="2">
    <citation type="submission" date="2025-08" db="UniProtKB">
        <authorList>
            <consortium name="RefSeq"/>
        </authorList>
    </citation>
    <scope>IDENTIFICATION</scope>
    <source>
        <tissue evidence="6">Whole plant</tissue>
    </source>
</reference>
<evidence type="ECO:0000256" key="3">
    <source>
        <dbReference type="ARBA" id="ARBA00023180"/>
    </source>
</evidence>
<dbReference type="GO" id="GO:0005802">
    <property type="term" value="C:trans-Golgi network"/>
    <property type="evidence" value="ECO:0007669"/>
    <property type="project" value="TreeGrafter"/>
</dbReference>
<keyword evidence="1 4" id="KW-0489">Methyltransferase</keyword>
<dbReference type="PANTHER" id="PTHR10108:SF1119">
    <property type="entry name" value="METHYLTRANSFERASE PMT2-RELATED"/>
    <property type="match status" value="1"/>
</dbReference>
<dbReference type="RefSeq" id="XP_015938712.1">
    <property type="nucleotide sequence ID" value="XM_016083226.1"/>
</dbReference>
<keyword evidence="4" id="KW-0812">Transmembrane</keyword>
<name>A0A6P4BF29_ARADU</name>
<evidence type="ECO:0000313" key="5">
    <source>
        <dbReference type="Proteomes" id="UP000515211"/>
    </source>
</evidence>
<evidence type="ECO:0000256" key="4">
    <source>
        <dbReference type="RuleBase" id="RU366043"/>
    </source>
</evidence>
<evidence type="ECO:0000256" key="1">
    <source>
        <dbReference type="ARBA" id="ARBA00022603"/>
    </source>
</evidence>
<sequence length="147" mass="17039">MDTCLVKPPVKEITQPIDLQLHSDVRAMDRAEFDHQVAEKLSLIEQYKLEKERQQKLEYLEERRIKDLVKKHSDMNAGLGSFAVAIQSPKLWVMNVVPTIAEKSTLGVIYERGLIGIYHDWCEAFSTYPRTYDLIHANGLFSLYKDK</sequence>
<dbReference type="Pfam" id="PF03141">
    <property type="entry name" value="Methyltransf_29"/>
    <property type="match status" value="1"/>
</dbReference>
<organism evidence="5 6">
    <name type="scientific">Arachis duranensis</name>
    <name type="common">Wild peanut</name>
    <dbReference type="NCBI Taxonomy" id="130453"/>
    <lineage>
        <taxon>Eukaryota</taxon>
        <taxon>Viridiplantae</taxon>
        <taxon>Streptophyta</taxon>
        <taxon>Embryophyta</taxon>
        <taxon>Tracheophyta</taxon>
        <taxon>Spermatophyta</taxon>
        <taxon>Magnoliopsida</taxon>
        <taxon>eudicotyledons</taxon>
        <taxon>Gunneridae</taxon>
        <taxon>Pentapetalae</taxon>
        <taxon>rosids</taxon>
        <taxon>fabids</taxon>
        <taxon>Fabales</taxon>
        <taxon>Fabaceae</taxon>
        <taxon>Papilionoideae</taxon>
        <taxon>50 kb inversion clade</taxon>
        <taxon>dalbergioids sensu lato</taxon>
        <taxon>Dalbergieae</taxon>
        <taxon>Pterocarpus clade</taxon>
        <taxon>Arachis</taxon>
    </lineage>
</organism>
<evidence type="ECO:0000256" key="2">
    <source>
        <dbReference type="ARBA" id="ARBA00022679"/>
    </source>
</evidence>
<evidence type="ECO:0000313" key="6">
    <source>
        <dbReference type="RefSeq" id="XP_015938712.1"/>
    </source>
</evidence>
<dbReference type="GO" id="GO:0005874">
    <property type="term" value="C:microtubule"/>
    <property type="evidence" value="ECO:0007669"/>
    <property type="project" value="UniProtKB-KW"/>
</dbReference>